<dbReference type="HOGENOM" id="CLU_036087_2_1_1"/>
<feature type="domain" description="TEA" evidence="4">
    <location>
        <begin position="69"/>
        <end position="143"/>
    </location>
</feature>
<dbReference type="InterPro" id="IPR000818">
    <property type="entry name" value="TEA/ATTS_dom"/>
</dbReference>
<accession>A0A0C9VD33</accession>
<name>A0A0C9VD33_9AGAM</name>
<dbReference type="EMBL" id="KN839850">
    <property type="protein sequence ID" value="KIJ63489.1"/>
    <property type="molecule type" value="Genomic_DNA"/>
</dbReference>
<keyword evidence="6" id="KW-1185">Reference proteome</keyword>
<feature type="compositionally biased region" description="Low complexity" evidence="3">
    <location>
        <begin position="250"/>
        <end position="275"/>
    </location>
</feature>
<dbReference type="AlphaFoldDB" id="A0A0C9VD33"/>
<dbReference type="Pfam" id="PF01285">
    <property type="entry name" value="TEA"/>
    <property type="match status" value="1"/>
</dbReference>
<feature type="compositionally biased region" description="Polar residues" evidence="3">
    <location>
        <begin position="175"/>
        <end position="185"/>
    </location>
</feature>
<dbReference type="GO" id="GO:0003700">
    <property type="term" value="F:DNA-binding transcription factor activity"/>
    <property type="evidence" value="ECO:0007669"/>
    <property type="project" value="InterPro"/>
</dbReference>
<evidence type="ECO:0000256" key="1">
    <source>
        <dbReference type="ARBA" id="ARBA00008421"/>
    </source>
</evidence>
<evidence type="ECO:0000313" key="6">
    <source>
        <dbReference type="Proteomes" id="UP000053820"/>
    </source>
</evidence>
<dbReference type="Gene3D" id="6.10.20.40">
    <property type="entry name" value="TEA/ATTS domain"/>
    <property type="match status" value="1"/>
</dbReference>
<feature type="compositionally biased region" description="Low complexity" evidence="3">
    <location>
        <begin position="186"/>
        <end position="211"/>
    </location>
</feature>
<sequence>MHFPATIATSRSTSAATINHHDYYPCPTVDTPAILRAARTPRGSISSKQSVEDILQRILTTRKSWKTLKGQSEAVWPPYLETTMLKALQEYEPEDSRETRILGRYPMRNRFISEYIHRATGKYRSAKQVGSRLQQLRDTAEGRELIDSLTRCYHTRAESGGSNLRISVCQPTPWPASSSPQFSTISCDTGSWDSSSSSSSSTDSPLVSPSDYSPIMSHSSSKQRQPAESRMPVYIDILPEHPRWSSTAYGSSRSSHAPVASSSMSSSHGSSFRPSDAARRMRDIDPTVTFVSPSPVIGKSSYIVLLDGAPVHTEDTKLEYVGPYFSSSQGQSPGDGPVLYNTALVPKYWEILCKAADPTLYTIIQDVYRAPDPTPNQGHSQRPRSVLIFSAIYHFKYPTTSPSASTTSRVRSPLATPRADASMTSALDHQVLQDYLNPIRPMPFQKYSYPTSTPEKMRAASDLEQNVFDEPFMLDVDIEDFRFDDFTVNIQDSPDSTPRSSSTAFFPKDLNTYLM</sequence>
<evidence type="ECO:0000256" key="3">
    <source>
        <dbReference type="SAM" id="MobiDB-lite"/>
    </source>
</evidence>
<dbReference type="OrthoDB" id="10006572at2759"/>
<comment type="similarity">
    <text evidence="1">Belongs to the TEC1 family.</text>
</comment>
<evidence type="ECO:0000256" key="2">
    <source>
        <dbReference type="PROSITE-ProRule" id="PRU00505"/>
    </source>
</evidence>
<reference evidence="5 6" key="1">
    <citation type="submission" date="2014-04" db="EMBL/GenBank/DDBJ databases">
        <title>Evolutionary Origins and Diversification of the Mycorrhizal Mutualists.</title>
        <authorList>
            <consortium name="DOE Joint Genome Institute"/>
            <consortium name="Mycorrhizal Genomics Consortium"/>
            <person name="Kohler A."/>
            <person name="Kuo A."/>
            <person name="Nagy L.G."/>
            <person name="Floudas D."/>
            <person name="Copeland A."/>
            <person name="Barry K.W."/>
            <person name="Cichocki N."/>
            <person name="Veneault-Fourrey C."/>
            <person name="LaButti K."/>
            <person name="Lindquist E.A."/>
            <person name="Lipzen A."/>
            <person name="Lundell T."/>
            <person name="Morin E."/>
            <person name="Murat C."/>
            <person name="Riley R."/>
            <person name="Ohm R."/>
            <person name="Sun H."/>
            <person name="Tunlid A."/>
            <person name="Henrissat B."/>
            <person name="Grigoriev I.V."/>
            <person name="Hibbett D.S."/>
            <person name="Martin F."/>
        </authorList>
    </citation>
    <scope>NUCLEOTIDE SEQUENCE [LARGE SCALE GENOMIC DNA]</scope>
    <source>
        <strain evidence="5 6">MD-312</strain>
    </source>
</reference>
<dbReference type="InterPro" id="IPR038096">
    <property type="entry name" value="TEA/ATTS_sf"/>
</dbReference>
<dbReference type="Proteomes" id="UP000053820">
    <property type="component" value="Unassembled WGS sequence"/>
</dbReference>
<protein>
    <recommendedName>
        <fullName evidence="4">TEA domain-containing protein</fullName>
    </recommendedName>
</protein>
<proteinExistence type="inferred from homology"/>
<evidence type="ECO:0000313" key="5">
    <source>
        <dbReference type="EMBL" id="KIJ63489.1"/>
    </source>
</evidence>
<organism evidence="5 6">
    <name type="scientific">Hydnomerulius pinastri MD-312</name>
    <dbReference type="NCBI Taxonomy" id="994086"/>
    <lineage>
        <taxon>Eukaryota</taxon>
        <taxon>Fungi</taxon>
        <taxon>Dikarya</taxon>
        <taxon>Basidiomycota</taxon>
        <taxon>Agaricomycotina</taxon>
        <taxon>Agaricomycetes</taxon>
        <taxon>Agaricomycetidae</taxon>
        <taxon>Boletales</taxon>
        <taxon>Boletales incertae sedis</taxon>
        <taxon>Leucogyrophana</taxon>
    </lineage>
</organism>
<feature type="region of interest" description="Disordered" evidence="3">
    <location>
        <begin position="246"/>
        <end position="275"/>
    </location>
</feature>
<gene>
    <name evidence="5" type="ORF">HYDPIDRAFT_112907</name>
</gene>
<dbReference type="PROSITE" id="PS51088">
    <property type="entry name" value="TEA_2"/>
    <property type="match status" value="1"/>
</dbReference>
<evidence type="ECO:0000259" key="4">
    <source>
        <dbReference type="PROSITE" id="PS51088"/>
    </source>
</evidence>
<feature type="compositionally biased region" description="Polar residues" evidence="3">
    <location>
        <begin position="216"/>
        <end position="226"/>
    </location>
</feature>
<feature type="DNA-binding region" description="TEA" evidence="2">
    <location>
        <begin position="69"/>
        <end position="143"/>
    </location>
</feature>
<feature type="region of interest" description="Disordered" evidence="3">
    <location>
        <begin position="175"/>
        <end position="229"/>
    </location>
</feature>
<dbReference type="SMART" id="SM00426">
    <property type="entry name" value="TEA"/>
    <property type="match status" value="1"/>
</dbReference>